<protein>
    <submittedName>
        <fullName evidence="3">Uncharacterized protein</fullName>
    </submittedName>
</protein>
<dbReference type="OrthoDB" id="270720at2759"/>
<dbReference type="Gene3D" id="2.20.110.10">
    <property type="entry name" value="Histone H3 K4-specific methyltransferase SET7/9 N-terminal domain"/>
    <property type="match status" value="2"/>
</dbReference>
<dbReference type="InterPro" id="IPR003409">
    <property type="entry name" value="MORN"/>
</dbReference>
<keyword evidence="4" id="KW-1185">Reference proteome</keyword>
<dbReference type="AlphaFoldDB" id="A0A8J6C6K2"/>
<dbReference type="PANTHER" id="PTHR43215">
    <property type="entry name" value="RADIAL SPOKE HEAD 1 HOMOLOG"/>
    <property type="match status" value="1"/>
</dbReference>
<comment type="caution">
    <text evidence="3">The sequence shown here is derived from an EMBL/GenBank/DDBJ whole genome shotgun (WGS) entry which is preliminary data.</text>
</comment>
<dbReference type="EMBL" id="JAGTXO010000034">
    <property type="protein sequence ID" value="KAG8460191.1"/>
    <property type="molecule type" value="Genomic_DNA"/>
</dbReference>
<organism evidence="3 4">
    <name type="scientific">Diacronema lutheri</name>
    <name type="common">Unicellular marine alga</name>
    <name type="synonym">Monochrysis lutheri</name>
    <dbReference type="NCBI Taxonomy" id="2081491"/>
    <lineage>
        <taxon>Eukaryota</taxon>
        <taxon>Haptista</taxon>
        <taxon>Haptophyta</taxon>
        <taxon>Pavlovophyceae</taxon>
        <taxon>Pavlovales</taxon>
        <taxon>Pavlovaceae</taxon>
        <taxon>Diacronema</taxon>
    </lineage>
</organism>
<evidence type="ECO:0000256" key="2">
    <source>
        <dbReference type="SAM" id="MobiDB-lite"/>
    </source>
</evidence>
<dbReference type="Proteomes" id="UP000751190">
    <property type="component" value="Unassembled WGS sequence"/>
</dbReference>
<proteinExistence type="predicted"/>
<dbReference type="PANTHER" id="PTHR43215:SF14">
    <property type="entry name" value="RADIAL SPOKE HEAD 1 HOMOLOG"/>
    <property type="match status" value="1"/>
</dbReference>
<name>A0A8J6C6K2_DIALT</name>
<feature type="region of interest" description="Disordered" evidence="2">
    <location>
        <begin position="1"/>
        <end position="22"/>
    </location>
</feature>
<gene>
    <name evidence="3" type="ORF">KFE25_004439</name>
</gene>
<dbReference type="Pfam" id="PF02493">
    <property type="entry name" value="MORN"/>
    <property type="match status" value="6"/>
</dbReference>
<dbReference type="OMA" id="GIWYFKN"/>
<evidence type="ECO:0000256" key="1">
    <source>
        <dbReference type="ARBA" id="ARBA00022737"/>
    </source>
</evidence>
<evidence type="ECO:0000313" key="3">
    <source>
        <dbReference type="EMBL" id="KAG8460191.1"/>
    </source>
</evidence>
<sequence length="231" mass="25326">MADEEDEEVPPYTYEGERKDGEEVELSVTVEVDEKPRTKTSTVKLLGPREGKGRAAYTNGDTYEGGYANGARHGEGKYVYKAKGWTYEGGFAAGLRHGLGVMHYGNGERYHGFWREGLKSGQGTMYFASRDIYTGEWLGGKKHGSGVYYFHETGGELDGVWEAGRCISGSWTDRNGLAYTGRYENGLPSSDGEYLLPSGLKLKGYYTQAKEKGGAIALRWVQQAVIGPTAA</sequence>
<dbReference type="SMART" id="SM00698">
    <property type="entry name" value="MORN"/>
    <property type="match status" value="4"/>
</dbReference>
<evidence type="ECO:0000313" key="4">
    <source>
        <dbReference type="Proteomes" id="UP000751190"/>
    </source>
</evidence>
<accession>A0A8J6C6K2</accession>
<dbReference type="SUPFAM" id="SSF82185">
    <property type="entry name" value="Histone H3 K4-specific methyltransferase SET7/9 N-terminal domain"/>
    <property type="match status" value="1"/>
</dbReference>
<keyword evidence="1" id="KW-0677">Repeat</keyword>
<reference evidence="3" key="1">
    <citation type="submission" date="2021-05" db="EMBL/GenBank/DDBJ databases">
        <title>The genome of the haptophyte Pavlova lutheri (Diacronema luteri, Pavlovales) - a model for lipid biosynthesis in eukaryotic algae.</title>
        <authorList>
            <person name="Hulatt C.J."/>
            <person name="Posewitz M.C."/>
        </authorList>
    </citation>
    <scope>NUCLEOTIDE SEQUENCE</scope>
    <source>
        <strain evidence="3">NIVA-4/92</strain>
    </source>
</reference>